<dbReference type="InterPro" id="IPR013783">
    <property type="entry name" value="Ig-like_fold"/>
</dbReference>
<dbReference type="PROSITE" id="PS50835">
    <property type="entry name" value="IG_LIKE"/>
    <property type="match status" value="1"/>
</dbReference>
<dbReference type="AlphaFoldDB" id="A0A1B0D294"/>
<evidence type="ECO:0000313" key="2">
    <source>
        <dbReference type="Proteomes" id="UP000092462"/>
    </source>
</evidence>
<dbReference type="PANTHER" id="PTHR47633">
    <property type="entry name" value="IMMUNOGLOBULIN"/>
    <property type="match status" value="1"/>
</dbReference>
<reference evidence="1" key="1">
    <citation type="submission" date="2022-08" db="UniProtKB">
        <authorList>
            <consortium name="EnsemblMetazoa"/>
        </authorList>
    </citation>
    <scope>IDENTIFICATION</scope>
    <source>
        <strain evidence="1">Israel</strain>
    </source>
</reference>
<accession>A0A1B0D294</accession>
<name>A0A1B0D294_PHLPP</name>
<dbReference type="VEuPathDB" id="VectorBase:PPAI001467"/>
<sequence>MGSNCCKCDGTNGKSGAISSGSSIYRKRKRDDLALGEGGRIRMTESKNAIQLAIEHVQREDAGLYTLYARSKNGDLARKDIELVVEDRSSGEDPPMFVKRLSDISVKVGTRTRLLVEIRSSTDVKVTWYRNDRRICEGDRIRTVHEGTFFCLEIGPVTLDDGGQWMCMAENHGGRNSCLCHLNVLVPKAYKGPEFIEELRA</sequence>
<dbReference type="EnsemblMetazoa" id="PPAI001467-RA">
    <property type="protein sequence ID" value="PPAI001467-PA"/>
    <property type="gene ID" value="PPAI001467"/>
</dbReference>
<dbReference type="InterPro" id="IPR007110">
    <property type="entry name" value="Ig-like_dom"/>
</dbReference>
<protein>
    <submittedName>
        <fullName evidence="1">Uncharacterized protein</fullName>
    </submittedName>
</protein>
<dbReference type="EMBL" id="AJVK01022647">
    <property type="status" value="NOT_ANNOTATED_CDS"/>
    <property type="molecule type" value="Genomic_DNA"/>
</dbReference>
<dbReference type="Gene3D" id="2.60.40.10">
    <property type="entry name" value="Immunoglobulins"/>
    <property type="match status" value="2"/>
</dbReference>
<evidence type="ECO:0000313" key="1">
    <source>
        <dbReference type="EnsemblMetazoa" id="PPAI001467-PA"/>
    </source>
</evidence>
<dbReference type="Proteomes" id="UP000092462">
    <property type="component" value="Unassembled WGS sequence"/>
</dbReference>
<dbReference type="InterPro" id="IPR003599">
    <property type="entry name" value="Ig_sub"/>
</dbReference>
<dbReference type="InterPro" id="IPR036179">
    <property type="entry name" value="Ig-like_dom_sf"/>
</dbReference>
<organism evidence="1 2">
    <name type="scientific">Phlebotomus papatasi</name>
    <name type="common">Sandfly</name>
    <dbReference type="NCBI Taxonomy" id="29031"/>
    <lineage>
        <taxon>Eukaryota</taxon>
        <taxon>Metazoa</taxon>
        <taxon>Ecdysozoa</taxon>
        <taxon>Arthropoda</taxon>
        <taxon>Hexapoda</taxon>
        <taxon>Insecta</taxon>
        <taxon>Pterygota</taxon>
        <taxon>Neoptera</taxon>
        <taxon>Endopterygota</taxon>
        <taxon>Diptera</taxon>
        <taxon>Nematocera</taxon>
        <taxon>Psychodoidea</taxon>
        <taxon>Psychodidae</taxon>
        <taxon>Phlebotomus</taxon>
        <taxon>Phlebotomus</taxon>
    </lineage>
</organism>
<dbReference type="InterPro" id="IPR013098">
    <property type="entry name" value="Ig_I-set"/>
</dbReference>
<dbReference type="FunFam" id="2.60.40.10:FF:002242">
    <property type="entry name" value="Stretchin-Mlck, isoform U"/>
    <property type="match status" value="1"/>
</dbReference>
<proteinExistence type="predicted"/>
<dbReference type="VEuPathDB" id="VectorBase:PPAPM1_002968"/>
<dbReference type="SUPFAM" id="SSF48726">
    <property type="entry name" value="Immunoglobulin"/>
    <property type="match status" value="2"/>
</dbReference>
<dbReference type="SMART" id="SM00409">
    <property type="entry name" value="IG"/>
    <property type="match status" value="2"/>
</dbReference>
<dbReference type="EMBL" id="AJVK01022648">
    <property type="status" value="NOT_ANNOTATED_CDS"/>
    <property type="molecule type" value="Genomic_DNA"/>
</dbReference>
<dbReference type="Pfam" id="PF07679">
    <property type="entry name" value="I-set"/>
    <property type="match status" value="1"/>
</dbReference>
<keyword evidence="2" id="KW-1185">Reference proteome</keyword>